<evidence type="ECO:0000313" key="8">
    <source>
        <dbReference type="Proteomes" id="UP000476064"/>
    </source>
</evidence>
<dbReference type="Proteomes" id="UP000476064">
    <property type="component" value="Chromosome"/>
</dbReference>
<dbReference type="InterPro" id="IPR012506">
    <property type="entry name" value="TMEM86B-like"/>
</dbReference>
<evidence type="ECO:0000256" key="6">
    <source>
        <dbReference type="SAM" id="Phobius"/>
    </source>
</evidence>
<dbReference type="Pfam" id="PF07947">
    <property type="entry name" value="YhhN"/>
    <property type="match status" value="1"/>
</dbReference>
<evidence type="ECO:0000313" key="7">
    <source>
        <dbReference type="EMBL" id="QHT64073.1"/>
    </source>
</evidence>
<feature type="transmembrane region" description="Helical" evidence="6">
    <location>
        <begin position="157"/>
        <end position="176"/>
    </location>
</feature>
<dbReference type="PANTHER" id="PTHR31885">
    <property type="entry name" value="GH04784P"/>
    <property type="match status" value="1"/>
</dbReference>
<reference evidence="7 8" key="1">
    <citation type="submission" date="2020-01" db="EMBL/GenBank/DDBJ databases">
        <title>Paenibacillus sp. nov., isolated from tomato rhizosphere.</title>
        <authorList>
            <person name="Weon H.-Y."/>
            <person name="Lee S.A."/>
        </authorList>
    </citation>
    <scope>NUCLEOTIDE SEQUENCE [LARGE SCALE GENOMIC DNA]</scope>
    <source>
        <strain evidence="7 8">12200R-189</strain>
    </source>
</reference>
<organism evidence="7 8">
    <name type="scientific">Paenibacillus lycopersici</name>
    <dbReference type="NCBI Taxonomy" id="2704462"/>
    <lineage>
        <taxon>Bacteria</taxon>
        <taxon>Bacillati</taxon>
        <taxon>Bacillota</taxon>
        <taxon>Bacilli</taxon>
        <taxon>Bacillales</taxon>
        <taxon>Paenibacillaceae</taxon>
        <taxon>Paenibacillus</taxon>
    </lineage>
</organism>
<evidence type="ECO:0000256" key="1">
    <source>
        <dbReference type="ARBA" id="ARBA00004141"/>
    </source>
</evidence>
<feature type="transmembrane region" description="Helical" evidence="6">
    <location>
        <begin position="126"/>
        <end position="145"/>
    </location>
</feature>
<evidence type="ECO:0000256" key="4">
    <source>
        <dbReference type="ARBA" id="ARBA00022989"/>
    </source>
</evidence>
<evidence type="ECO:0000256" key="3">
    <source>
        <dbReference type="ARBA" id="ARBA00022692"/>
    </source>
</evidence>
<protein>
    <submittedName>
        <fullName evidence="7">Lysoplasmalogenase</fullName>
    </submittedName>
</protein>
<dbReference type="GO" id="GO:0016020">
    <property type="term" value="C:membrane"/>
    <property type="evidence" value="ECO:0007669"/>
    <property type="project" value="UniProtKB-SubCell"/>
</dbReference>
<keyword evidence="8" id="KW-1185">Reference proteome</keyword>
<evidence type="ECO:0000256" key="5">
    <source>
        <dbReference type="ARBA" id="ARBA00023136"/>
    </source>
</evidence>
<keyword evidence="4 6" id="KW-1133">Transmembrane helix</keyword>
<accession>A0A6C0G8L2</accession>
<evidence type="ECO:0000256" key="2">
    <source>
        <dbReference type="ARBA" id="ARBA00007375"/>
    </source>
</evidence>
<sequence length="251" mass="27935">MIVGDWGKPGKRVIVGKGDKRVDLSGKRLPALILSMSILYIFAIPSEPLAVKLLFKLIPMWLIIGYAHVRMPAVKERHHWLLIAGLFFCMLGDGLLHWFVVGLTAFLIGHLFYLSGFLRNRRLSTLRCLSLVPLALYGIFMGWKIVHALIQDQNESLIVPVLFYIAVITLMTWSAILTGHKRAIAGSLLFTVSDSILSWNLFVSDIGHSNMLIMTTYYAAQFCIAGSIRTLGANRQPPAGPAIPTARRASY</sequence>
<dbReference type="AlphaFoldDB" id="A0A6C0G8L2"/>
<feature type="transmembrane region" description="Helical" evidence="6">
    <location>
        <begin position="81"/>
        <end position="114"/>
    </location>
</feature>
<keyword evidence="3 6" id="KW-0812">Transmembrane</keyword>
<dbReference type="GO" id="GO:0016787">
    <property type="term" value="F:hydrolase activity"/>
    <property type="evidence" value="ECO:0007669"/>
    <property type="project" value="TreeGrafter"/>
</dbReference>
<dbReference type="PANTHER" id="PTHR31885:SF6">
    <property type="entry name" value="GH04784P"/>
    <property type="match status" value="1"/>
</dbReference>
<gene>
    <name evidence="7" type="ORF">GXP70_22650</name>
</gene>
<feature type="transmembrane region" description="Helical" evidence="6">
    <location>
        <begin position="29"/>
        <end position="46"/>
    </location>
</feature>
<comment type="subcellular location">
    <subcellularLocation>
        <location evidence="1">Membrane</location>
        <topology evidence="1">Multi-pass membrane protein</topology>
    </subcellularLocation>
</comment>
<proteinExistence type="inferred from homology"/>
<dbReference type="EMBL" id="CP048209">
    <property type="protein sequence ID" value="QHT64073.1"/>
    <property type="molecule type" value="Genomic_DNA"/>
</dbReference>
<comment type="similarity">
    <text evidence="2">Belongs to the TMEM86 family.</text>
</comment>
<dbReference type="KEGG" id="plyc:GXP70_22650"/>
<name>A0A6C0G8L2_9BACL</name>
<keyword evidence="5 6" id="KW-0472">Membrane</keyword>